<evidence type="ECO:0000256" key="1">
    <source>
        <dbReference type="SAM" id="MobiDB-lite"/>
    </source>
</evidence>
<dbReference type="GO" id="GO:0003677">
    <property type="term" value="F:DNA binding"/>
    <property type="evidence" value="ECO:0007669"/>
    <property type="project" value="InterPro"/>
</dbReference>
<protein>
    <recommendedName>
        <fullName evidence="2">HTH cro/C1-type domain-containing protein</fullName>
    </recommendedName>
</protein>
<dbReference type="EMBL" id="MGDD01000347">
    <property type="protein sequence ID" value="OGL41448.1"/>
    <property type="molecule type" value="Genomic_DNA"/>
</dbReference>
<dbReference type="InterPro" id="IPR010982">
    <property type="entry name" value="Lambda_DNA-bd_dom_sf"/>
</dbReference>
<feature type="compositionally biased region" description="Basic residues" evidence="1">
    <location>
        <begin position="217"/>
        <end position="230"/>
    </location>
</feature>
<feature type="domain" description="HTH cro/C1-type" evidence="2">
    <location>
        <begin position="56"/>
        <end position="92"/>
    </location>
</feature>
<comment type="caution">
    <text evidence="3">The sequence shown here is derived from an EMBL/GenBank/DDBJ whole genome shotgun (WGS) entry which is preliminary data.</text>
</comment>
<name>A0A1F7RJU5_9BACT</name>
<dbReference type="CDD" id="cd00093">
    <property type="entry name" value="HTH_XRE"/>
    <property type="match status" value="1"/>
</dbReference>
<organism evidence="3 4">
    <name type="scientific">Candidatus Schekmanbacteria bacterium RBG_13_48_7</name>
    <dbReference type="NCBI Taxonomy" id="1817878"/>
    <lineage>
        <taxon>Bacteria</taxon>
        <taxon>Candidatus Schekmaniibacteriota</taxon>
    </lineage>
</organism>
<dbReference type="SUPFAM" id="SSF47413">
    <property type="entry name" value="lambda repressor-like DNA-binding domains"/>
    <property type="match status" value="1"/>
</dbReference>
<dbReference type="Gene3D" id="1.10.260.40">
    <property type="entry name" value="lambda repressor-like DNA-binding domains"/>
    <property type="match status" value="1"/>
</dbReference>
<dbReference type="Pfam" id="PF01381">
    <property type="entry name" value="HTH_3"/>
    <property type="match status" value="1"/>
</dbReference>
<proteinExistence type="predicted"/>
<accession>A0A1F7RJU5</accession>
<evidence type="ECO:0000313" key="3">
    <source>
        <dbReference type="EMBL" id="OGL41448.1"/>
    </source>
</evidence>
<sequence>MEIQDFLLKIVQVGKEFFELLEKMINNPEKNIFEKPKEAERFLPEDIRNLSKSVGSQMELAKLVGVSPGTVNRWISDRSQPRHQHLVKMAQLQEKYPRVATVTNSRKSSETGVSYENPHPITPAYIIKLARGVGSQRRLSVMLNVHHVSVNKWVKGLSKPRIKLLPKMREIEEKINNGMIIPIRKASRKLTAVKKEKPRIAKSVSQTTKKKDMPAVMKRKIGRPKRSKKD</sequence>
<dbReference type="InterPro" id="IPR001387">
    <property type="entry name" value="Cro/C1-type_HTH"/>
</dbReference>
<gene>
    <name evidence="3" type="ORF">A2161_21605</name>
</gene>
<dbReference type="Proteomes" id="UP000179266">
    <property type="component" value="Unassembled WGS sequence"/>
</dbReference>
<dbReference type="PROSITE" id="PS50943">
    <property type="entry name" value="HTH_CROC1"/>
    <property type="match status" value="1"/>
</dbReference>
<feature type="region of interest" description="Disordered" evidence="1">
    <location>
        <begin position="192"/>
        <end position="230"/>
    </location>
</feature>
<evidence type="ECO:0000259" key="2">
    <source>
        <dbReference type="PROSITE" id="PS50943"/>
    </source>
</evidence>
<dbReference type="AlphaFoldDB" id="A0A1F7RJU5"/>
<evidence type="ECO:0000313" key="4">
    <source>
        <dbReference type="Proteomes" id="UP000179266"/>
    </source>
</evidence>
<reference evidence="3 4" key="1">
    <citation type="journal article" date="2016" name="Nat. Commun.">
        <title>Thousands of microbial genomes shed light on interconnected biogeochemical processes in an aquifer system.</title>
        <authorList>
            <person name="Anantharaman K."/>
            <person name="Brown C.T."/>
            <person name="Hug L.A."/>
            <person name="Sharon I."/>
            <person name="Castelle C.J."/>
            <person name="Probst A.J."/>
            <person name="Thomas B.C."/>
            <person name="Singh A."/>
            <person name="Wilkins M.J."/>
            <person name="Karaoz U."/>
            <person name="Brodie E.L."/>
            <person name="Williams K.H."/>
            <person name="Hubbard S.S."/>
            <person name="Banfield J.F."/>
        </authorList>
    </citation>
    <scope>NUCLEOTIDE SEQUENCE [LARGE SCALE GENOMIC DNA]</scope>
</reference>